<keyword evidence="3" id="KW-1185">Reference proteome</keyword>
<protein>
    <submittedName>
        <fullName evidence="2">Uncharacterized protein</fullName>
    </submittedName>
</protein>
<evidence type="ECO:0000256" key="1">
    <source>
        <dbReference type="SAM" id="Phobius"/>
    </source>
</evidence>
<sequence>MDECNHCLKLWLKAADIKNISTSFLNEYSAIQQFAHLVESTMSPEVLWLCAANFTDLFSSLSNVLGFHSNSNPIYRTEKVIYTSLNLLAFFAIIFFAAEVCRKDQKLRETSKKAAFMLSLSNESREHGKLLYRFIESREEIILSAWGVFNFTRSFLLASTASLISFNLLLVQLDTYKANKV</sequence>
<dbReference type="Proteomes" id="UP000887116">
    <property type="component" value="Unassembled WGS sequence"/>
</dbReference>
<reference evidence="2" key="1">
    <citation type="submission" date="2020-07" db="EMBL/GenBank/DDBJ databases">
        <title>Multicomponent nature underlies the extraordinary mechanical properties of spider dragline silk.</title>
        <authorList>
            <person name="Kono N."/>
            <person name="Nakamura H."/>
            <person name="Mori M."/>
            <person name="Yoshida Y."/>
            <person name="Ohtoshi R."/>
            <person name="Malay A.D."/>
            <person name="Moran D.A.P."/>
            <person name="Tomita M."/>
            <person name="Numata K."/>
            <person name="Arakawa K."/>
        </authorList>
    </citation>
    <scope>NUCLEOTIDE SEQUENCE</scope>
</reference>
<feature type="transmembrane region" description="Helical" evidence="1">
    <location>
        <begin position="80"/>
        <end position="98"/>
    </location>
</feature>
<dbReference type="OrthoDB" id="6420484at2759"/>
<comment type="caution">
    <text evidence="2">The sequence shown here is derived from an EMBL/GenBank/DDBJ whole genome shotgun (WGS) entry which is preliminary data.</text>
</comment>
<evidence type="ECO:0000313" key="2">
    <source>
        <dbReference type="EMBL" id="GFR01026.1"/>
    </source>
</evidence>
<gene>
    <name evidence="2" type="primary">AVEN_98533_1</name>
    <name evidence="2" type="ORF">TNCT_330361</name>
</gene>
<feature type="transmembrane region" description="Helical" evidence="1">
    <location>
        <begin position="155"/>
        <end position="173"/>
    </location>
</feature>
<name>A0A8X6JC38_TRICU</name>
<keyword evidence="1" id="KW-1133">Transmembrane helix</keyword>
<evidence type="ECO:0000313" key="3">
    <source>
        <dbReference type="Proteomes" id="UP000887116"/>
    </source>
</evidence>
<proteinExistence type="predicted"/>
<keyword evidence="1" id="KW-0812">Transmembrane</keyword>
<accession>A0A8X6JC38</accession>
<dbReference type="EMBL" id="BMAO01025182">
    <property type="protein sequence ID" value="GFR01026.1"/>
    <property type="molecule type" value="Genomic_DNA"/>
</dbReference>
<keyword evidence="1" id="KW-0472">Membrane</keyword>
<organism evidence="2 3">
    <name type="scientific">Trichonephila clavata</name>
    <name type="common">Joro spider</name>
    <name type="synonym">Nephila clavata</name>
    <dbReference type="NCBI Taxonomy" id="2740835"/>
    <lineage>
        <taxon>Eukaryota</taxon>
        <taxon>Metazoa</taxon>
        <taxon>Ecdysozoa</taxon>
        <taxon>Arthropoda</taxon>
        <taxon>Chelicerata</taxon>
        <taxon>Arachnida</taxon>
        <taxon>Araneae</taxon>
        <taxon>Araneomorphae</taxon>
        <taxon>Entelegynae</taxon>
        <taxon>Araneoidea</taxon>
        <taxon>Nephilidae</taxon>
        <taxon>Trichonephila</taxon>
    </lineage>
</organism>
<dbReference type="AlphaFoldDB" id="A0A8X6JC38"/>